<feature type="transmembrane region" description="Helical" evidence="1">
    <location>
        <begin position="22"/>
        <end position="45"/>
    </location>
</feature>
<dbReference type="EMBL" id="FR839628">
    <property type="protein sequence ID" value="SCV11957.1"/>
    <property type="molecule type" value="Genomic_DNA"/>
</dbReference>
<keyword evidence="1" id="KW-0812">Transmembrane</keyword>
<sequence length="70" mass="8378">MILQLAGVLLRDKLKKQMLVQLLFHGFLVHPGMLFLIWYNCLSFINMRSTKFKLPWCHQHLVYGFEFNPL</sequence>
<reference evidence="2 3" key="2">
    <citation type="journal article" date="2016" name="FEMS Yeast Res.">
        <title>Curation of the genome annotation of Pichia pastoris (Komagataella phaffii) CBS7435 from gene level to protein function.</title>
        <authorList>
            <person name="Valli M."/>
            <person name="Tatto N.E."/>
            <person name="Peymann A."/>
            <person name="Gruber C."/>
            <person name="Landes N."/>
            <person name="Ekker H."/>
            <person name="Thallinger G.G."/>
            <person name="Mattanovich D."/>
            <person name="Gasser B."/>
            <person name="Graf A.B."/>
        </authorList>
    </citation>
    <scope>GENOME REANNOTATION</scope>
    <source>
        <strain evidence="2 3">ATCC 76273 / CBS 7435 / CECT 11047 / NRRL Y-11430 / Wegner 21-1</strain>
    </source>
</reference>
<keyword evidence="1" id="KW-1133">Transmembrane helix</keyword>
<evidence type="ECO:0000313" key="3">
    <source>
        <dbReference type="Proteomes" id="UP000006853"/>
    </source>
</evidence>
<accession>A0A1G4KPM2</accession>
<keyword evidence="1" id="KW-0472">Membrane</keyword>
<protein>
    <submittedName>
        <fullName evidence="2">Uncharacterized protein</fullName>
    </submittedName>
</protein>
<gene>
    <name evidence="2" type="ordered locus">PP7435_Chr1-3391</name>
</gene>
<evidence type="ECO:0000313" key="2">
    <source>
        <dbReference type="EMBL" id="SCV11957.1"/>
    </source>
</evidence>
<reference evidence="2 3" key="1">
    <citation type="journal article" date="2011" name="J. Biotechnol.">
        <title>High-quality genome sequence of Pichia pastoris CBS7435.</title>
        <authorList>
            <person name="Kuberl A."/>
            <person name="Schneider J."/>
            <person name="Thallinger G.G."/>
            <person name="Anderl I."/>
            <person name="Wibberg D."/>
            <person name="Hajek T."/>
            <person name="Jaenicke S."/>
            <person name="Brinkrolf K."/>
            <person name="Goesmann A."/>
            <person name="Szczepanowski R."/>
            <person name="Puhler A."/>
            <person name="Schwab H."/>
            <person name="Glieder A."/>
            <person name="Pichler H."/>
        </authorList>
    </citation>
    <scope>NUCLEOTIDE SEQUENCE [LARGE SCALE GENOMIC DNA]</scope>
    <source>
        <strain evidence="3">ATCC 76273 / CBS 7435 / CECT 11047 / NRRL Y-11430 / Wegner 21-1</strain>
    </source>
</reference>
<proteinExistence type="predicted"/>
<keyword evidence="3" id="KW-1185">Reference proteome</keyword>
<evidence type="ECO:0000256" key="1">
    <source>
        <dbReference type="SAM" id="Phobius"/>
    </source>
</evidence>
<dbReference type="AlphaFoldDB" id="A0A1G4KPM2"/>
<name>A0A1G4KPM2_KOMPC</name>
<organism evidence="2 3">
    <name type="scientific">Komagataella phaffii (strain ATCC 76273 / CBS 7435 / CECT 11047 / NRRL Y-11430 / Wegner 21-1)</name>
    <name type="common">Yeast</name>
    <name type="synonym">Pichia pastoris</name>
    <dbReference type="NCBI Taxonomy" id="981350"/>
    <lineage>
        <taxon>Eukaryota</taxon>
        <taxon>Fungi</taxon>
        <taxon>Dikarya</taxon>
        <taxon>Ascomycota</taxon>
        <taxon>Saccharomycotina</taxon>
        <taxon>Pichiomycetes</taxon>
        <taxon>Pichiales</taxon>
        <taxon>Pichiaceae</taxon>
        <taxon>Komagataella</taxon>
    </lineage>
</organism>
<dbReference type="Proteomes" id="UP000006853">
    <property type="component" value="Chromosome 1"/>
</dbReference>